<name>A0A367KI00_RHIST</name>
<evidence type="ECO:0000313" key="1">
    <source>
        <dbReference type="EMBL" id="RCI01760.1"/>
    </source>
</evidence>
<proteinExistence type="predicted"/>
<dbReference type="AlphaFoldDB" id="A0A367KI00"/>
<protein>
    <submittedName>
        <fullName evidence="1">Uncharacterized protein</fullName>
    </submittedName>
</protein>
<gene>
    <name evidence="1" type="ORF">CU098_012223</name>
</gene>
<feature type="non-terminal residue" evidence="1">
    <location>
        <position position="1"/>
    </location>
</feature>
<evidence type="ECO:0000313" key="2">
    <source>
        <dbReference type="Proteomes" id="UP000253551"/>
    </source>
</evidence>
<accession>A0A367KI00</accession>
<organism evidence="1 2">
    <name type="scientific">Rhizopus stolonifer</name>
    <name type="common">Rhizopus nigricans</name>
    <dbReference type="NCBI Taxonomy" id="4846"/>
    <lineage>
        <taxon>Eukaryota</taxon>
        <taxon>Fungi</taxon>
        <taxon>Fungi incertae sedis</taxon>
        <taxon>Mucoromycota</taxon>
        <taxon>Mucoromycotina</taxon>
        <taxon>Mucoromycetes</taxon>
        <taxon>Mucorales</taxon>
        <taxon>Mucorineae</taxon>
        <taxon>Rhizopodaceae</taxon>
        <taxon>Rhizopus</taxon>
    </lineage>
</organism>
<keyword evidence="2" id="KW-1185">Reference proteome</keyword>
<dbReference type="Proteomes" id="UP000253551">
    <property type="component" value="Unassembled WGS sequence"/>
</dbReference>
<sequence>YIHKLVESRETISKRNSSFRKAAVGLRLVASYFKAAAPNEIRFHKQGRDNAYFDGDSRSDVAKYRVDWAKQNDAITQSNGTTPY</sequence>
<dbReference type="EMBL" id="PJQM01001676">
    <property type="protein sequence ID" value="RCI01760.1"/>
    <property type="molecule type" value="Genomic_DNA"/>
</dbReference>
<comment type="caution">
    <text evidence="1">The sequence shown here is derived from an EMBL/GenBank/DDBJ whole genome shotgun (WGS) entry which is preliminary data.</text>
</comment>
<reference evidence="1 2" key="1">
    <citation type="journal article" date="2018" name="G3 (Bethesda)">
        <title>Phylogenetic and Phylogenomic Definition of Rhizopus Species.</title>
        <authorList>
            <person name="Gryganskyi A.P."/>
            <person name="Golan J."/>
            <person name="Dolatabadi S."/>
            <person name="Mondo S."/>
            <person name="Robb S."/>
            <person name="Idnurm A."/>
            <person name="Muszewska A."/>
            <person name="Steczkiewicz K."/>
            <person name="Masonjones S."/>
            <person name="Liao H.L."/>
            <person name="Gajdeczka M.T."/>
            <person name="Anike F."/>
            <person name="Vuek A."/>
            <person name="Anishchenko I.M."/>
            <person name="Voigt K."/>
            <person name="de Hoog G.S."/>
            <person name="Smith M.E."/>
            <person name="Heitman J."/>
            <person name="Vilgalys R."/>
            <person name="Stajich J.E."/>
        </authorList>
    </citation>
    <scope>NUCLEOTIDE SEQUENCE [LARGE SCALE GENOMIC DNA]</scope>
    <source>
        <strain evidence="1 2">LSU 92-RS-03</strain>
    </source>
</reference>